<dbReference type="AlphaFoldDB" id="A0A7X5TTV6"/>
<dbReference type="Proteomes" id="UP000541033">
    <property type="component" value="Unassembled WGS sequence"/>
</dbReference>
<dbReference type="Gene3D" id="6.10.250.660">
    <property type="match status" value="1"/>
</dbReference>
<sequence length="46" mass="5404">MTAEQIFALRFTETKFRDGYSKDDVDQFLDKAVLTLREYEATRAGR</sequence>
<dbReference type="InterPro" id="IPR019933">
    <property type="entry name" value="DivIVA_domain"/>
</dbReference>
<gene>
    <name evidence="1" type="ORF">FHX76_002506</name>
</gene>
<evidence type="ECO:0000313" key="1">
    <source>
        <dbReference type="EMBL" id="NIH54610.1"/>
    </source>
</evidence>
<protein>
    <submittedName>
        <fullName evidence="1">DivIVA domain-containing protein</fullName>
    </submittedName>
</protein>
<reference evidence="1 2" key="1">
    <citation type="submission" date="2020-02" db="EMBL/GenBank/DDBJ databases">
        <title>Sequencing the genomes of 1000 actinobacteria strains.</title>
        <authorList>
            <person name="Klenk H.-P."/>
        </authorList>
    </citation>
    <scope>NUCLEOTIDE SEQUENCE [LARGE SCALE GENOMIC DNA]</scope>
    <source>
        <strain evidence="1 2">DSM 27960</strain>
    </source>
</reference>
<name>A0A7X5TTV6_9MICO</name>
<accession>A0A7X5TTV6</accession>
<proteinExistence type="predicted"/>
<keyword evidence="2" id="KW-1185">Reference proteome</keyword>
<organism evidence="1 2">
    <name type="scientific">Lysinibacter cavernae</name>
    <dbReference type="NCBI Taxonomy" id="1640652"/>
    <lineage>
        <taxon>Bacteria</taxon>
        <taxon>Bacillati</taxon>
        <taxon>Actinomycetota</taxon>
        <taxon>Actinomycetes</taxon>
        <taxon>Micrococcales</taxon>
        <taxon>Microbacteriaceae</taxon>
        <taxon>Lysinibacter</taxon>
    </lineage>
</organism>
<comment type="caution">
    <text evidence="1">The sequence shown here is derived from an EMBL/GenBank/DDBJ whole genome shotgun (WGS) entry which is preliminary data.</text>
</comment>
<dbReference type="NCBIfam" id="TIGR03544">
    <property type="entry name" value="DivI1A_domain"/>
    <property type="match status" value="1"/>
</dbReference>
<dbReference type="RefSeq" id="WP_167151063.1">
    <property type="nucleotide sequence ID" value="NZ_JAAMOX010000002.1"/>
</dbReference>
<dbReference type="EMBL" id="JAAMOX010000002">
    <property type="protein sequence ID" value="NIH54610.1"/>
    <property type="molecule type" value="Genomic_DNA"/>
</dbReference>
<evidence type="ECO:0000313" key="2">
    <source>
        <dbReference type="Proteomes" id="UP000541033"/>
    </source>
</evidence>